<dbReference type="PIRSF" id="PIRSF026583">
    <property type="entry name" value="YybT"/>
    <property type="match status" value="1"/>
</dbReference>
<reference evidence="5 6" key="1">
    <citation type="journal article" date="2013" name="PLoS ONE">
        <title>Identification and characterization of three novel lipases belonging to families II and V from Anaerovibrio lipolyticus 5ST.</title>
        <authorList>
            <person name="Prive F."/>
            <person name="Kaderbhai N.N."/>
            <person name="Girdwood S."/>
            <person name="Worgan H.J."/>
            <person name="Pinloche E."/>
            <person name="Scollan N.D."/>
            <person name="Huws S.A."/>
            <person name="Newbold C.J."/>
        </authorList>
    </citation>
    <scope>NUCLEOTIDE SEQUENCE [LARGE SCALE GENOMIC DNA]</scope>
    <source>
        <strain evidence="5 6">5S</strain>
    </source>
</reference>
<keyword evidence="3" id="KW-0812">Transmembrane</keyword>
<evidence type="ECO:0000259" key="4">
    <source>
        <dbReference type="PROSITE" id="PS50887"/>
    </source>
</evidence>
<feature type="domain" description="GGDEF" evidence="4">
    <location>
        <begin position="183"/>
        <end position="313"/>
    </location>
</feature>
<dbReference type="InterPro" id="IPR000160">
    <property type="entry name" value="GGDEF_dom"/>
</dbReference>
<feature type="transmembrane region" description="Helical" evidence="3">
    <location>
        <begin position="7"/>
        <end position="24"/>
    </location>
</feature>
<dbReference type="PANTHER" id="PTHR47618:SF2">
    <property type="entry name" value="CYCLIC-DI-AMP PHOSPHODIESTERASE GDPP"/>
    <property type="match status" value="1"/>
</dbReference>
<dbReference type="eggNOG" id="COG3887">
    <property type="taxonomic scope" value="Bacteria"/>
</dbReference>
<dbReference type="InterPro" id="IPR014528">
    <property type="entry name" value="GdpP/PdeA"/>
</dbReference>
<dbReference type="Pfam" id="PF24898">
    <property type="entry name" value="GGDEF_GdpP"/>
    <property type="match status" value="1"/>
</dbReference>
<dbReference type="GO" id="GO:0016787">
    <property type="term" value="F:hydrolase activity"/>
    <property type="evidence" value="ECO:0007669"/>
    <property type="project" value="UniProtKB-UniRule"/>
</dbReference>
<keyword evidence="1 3" id="KW-0472">Membrane</keyword>
<comment type="similarity">
    <text evidence="1">Belongs to the GdpP/PdeA phosphodiesterase family.</text>
</comment>
<feature type="binding site" evidence="2">
    <location>
        <position position="508"/>
    </location>
    <ligand>
        <name>Mn(2+)</name>
        <dbReference type="ChEBI" id="CHEBI:29035"/>
        <label>2</label>
    </ligand>
</feature>
<evidence type="ECO:0000256" key="2">
    <source>
        <dbReference type="PIRSR" id="PIRSR026583-50"/>
    </source>
</evidence>
<evidence type="ECO:0000256" key="3">
    <source>
        <dbReference type="SAM" id="Phobius"/>
    </source>
</evidence>
<comment type="catalytic activity">
    <reaction evidence="1">
        <text>3',3'-c-di-AMP + H2O = 5'-O-phosphonoadenylyl-(3'-&gt;5')-adenosine + H(+)</text>
        <dbReference type="Rhea" id="RHEA:54420"/>
        <dbReference type="ChEBI" id="CHEBI:15377"/>
        <dbReference type="ChEBI" id="CHEBI:15378"/>
        <dbReference type="ChEBI" id="CHEBI:71500"/>
        <dbReference type="ChEBI" id="CHEBI:138171"/>
    </reaction>
</comment>
<dbReference type="SUPFAM" id="SSF64182">
    <property type="entry name" value="DHH phosphoesterases"/>
    <property type="match status" value="1"/>
</dbReference>
<sequence length="674" mass="75633">MPRNLNAWIDIAIIHLAALLLVVVLFLYNWYIGAASLMVWCATLFFGYERCRYRSEEFAHYCHTVISNVNDASNYALDNLPQMIVITDKSGRLQWFNKELEKHIRVIPEYGMSISKGDDAFWPELDLNSIWGKNGETVFIHENVHYKVKYVPIATKDDSCGLMALYVIDDTPFQLLKRIHANSRSVLMYIQIDNYNDVLKGLNDAEKNSLIFEANKMIDEWTTHLEGYTRRISNDMYIAVIERRNLDMAIGEKFDILDKIHNLFNTTSKLPITLSMGISVADRQTYIELGQQAQAMLDLALSRGGDQAAIMMNGQTSFFGGKTKALEKQNRVKARVMASNIKALMQTADEIFIMGHHNEDFDALGAAMGVARMAKILEKPVHIILSDMNEGIDKIIDLLSSREEYAGLFIPNDKVVNITAQNPVLFVVDTFIPHLTAAPEMLERIEQVVVIDHHRRSENCIKNTKIAYTETATSSTSELVTELLMYFGDELKISRIEAIALYCGILVDTKNFAVQVGVRTFEAAAYLRRWGADLVAVRQLFRTDFATEVAEAKAKATANMLPNGLIITKCPEVMPNIQVVAAQVADSMLRIEGVRVSIVVFQLTQNTVGVSARSAGDINVQLIMENFGGGGHQNVAGTQLKDGTVDDVYNQVLEYTNSFIEEFDSNESNTAEGR</sequence>
<dbReference type="RefSeq" id="WP_039206859.1">
    <property type="nucleotide sequence ID" value="NZ_JSCE01000086.1"/>
</dbReference>
<feature type="binding site" evidence="2">
    <location>
        <position position="362"/>
    </location>
    <ligand>
        <name>Mn(2+)</name>
        <dbReference type="ChEBI" id="CHEBI:29035"/>
        <label>2</label>
    </ligand>
</feature>
<dbReference type="EMBL" id="JSCE01000086">
    <property type="protein sequence ID" value="KHM52534.1"/>
    <property type="molecule type" value="Genomic_DNA"/>
</dbReference>
<dbReference type="InterPro" id="IPR038763">
    <property type="entry name" value="DHH_sf"/>
</dbReference>
<keyword evidence="1" id="KW-1003">Cell membrane</keyword>
<organism evidence="5 6">
    <name type="scientific">Anaerovibrio lipolyticus</name>
    <dbReference type="NCBI Taxonomy" id="82374"/>
    <lineage>
        <taxon>Bacteria</taxon>
        <taxon>Bacillati</taxon>
        <taxon>Bacillota</taxon>
        <taxon>Negativicutes</taxon>
        <taxon>Selenomonadales</taxon>
        <taxon>Selenomonadaceae</taxon>
        <taxon>Anaerovibrio</taxon>
    </lineage>
</organism>
<dbReference type="SMART" id="SM00267">
    <property type="entry name" value="GGDEF"/>
    <property type="match status" value="1"/>
</dbReference>
<comment type="function">
    <text evidence="1">Has phosphodiesterase (PDE) activity against cyclic-di-AMP (c-di-AMP).</text>
</comment>
<comment type="cofactor">
    <cofactor evidence="2">
        <name>Mn(2+)</name>
        <dbReference type="ChEBI" id="CHEBI:29035"/>
    </cofactor>
    <text evidence="2">For phosphodiesterase activity, probably binds 2 Mn(2+) per subunit.</text>
</comment>
<dbReference type="Proteomes" id="UP000030993">
    <property type="component" value="Unassembled WGS sequence"/>
</dbReference>
<dbReference type="FunFam" id="3.90.1640.10:FF:000002">
    <property type="entry name" value="Cyclic-di-AMP phosphodiesterase"/>
    <property type="match status" value="1"/>
</dbReference>
<keyword evidence="6" id="KW-1185">Reference proteome</keyword>
<dbReference type="Gene3D" id="3.90.1640.10">
    <property type="entry name" value="inorganic pyrophosphatase (n-terminal core)"/>
    <property type="match status" value="1"/>
</dbReference>
<keyword evidence="2" id="KW-0464">Manganese</keyword>
<gene>
    <name evidence="5" type="ORF">NZ47_04440</name>
</gene>
<dbReference type="Gene3D" id="3.10.310.30">
    <property type="match status" value="1"/>
</dbReference>
<dbReference type="PROSITE" id="PS50887">
    <property type="entry name" value="GGDEF"/>
    <property type="match status" value="1"/>
</dbReference>
<protein>
    <recommendedName>
        <fullName evidence="1">Cyclic-di-AMP phosphodiesterase</fullName>
        <ecNumber evidence="1">3.1.4.-</ecNumber>
    </recommendedName>
</protein>
<accession>A0A0B2JY61</accession>
<dbReference type="Pfam" id="PF01368">
    <property type="entry name" value="DHH"/>
    <property type="match status" value="1"/>
</dbReference>
<evidence type="ECO:0000256" key="1">
    <source>
        <dbReference type="PIRNR" id="PIRNR026583"/>
    </source>
</evidence>
<dbReference type="InterPro" id="IPR051319">
    <property type="entry name" value="Oligoribo/pAp-PDE_c-di-AMP_PDE"/>
</dbReference>
<dbReference type="GO" id="GO:0046872">
    <property type="term" value="F:metal ion binding"/>
    <property type="evidence" value="ECO:0007669"/>
    <property type="project" value="UniProtKB-KW"/>
</dbReference>
<proteinExistence type="inferred from homology"/>
<keyword evidence="1" id="KW-0378">Hydrolase</keyword>
<evidence type="ECO:0000313" key="6">
    <source>
        <dbReference type="Proteomes" id="UP000030993"/>
    </source>
</evidence>
<dbReference type="Gene3D" id="3.30.450.20">
    <property type="entry name" value="PAS domain"/>
    <property type="match status" value="1"/>
</dbReference>
<feature type="binding site" evidence="2">
    <location>
        <position position="453"/>
    </location>
    <ligand>
        <name>Mn(2+)</name>
        <dbReference type="ChEBI" id="CHEBI:29035"/>
        <label>2</label>
    </ligand>
</feature>
<comment type="subcellular location">
    <subcellularLocation>
        <location evidence="1">Cell membrane</location>
    </subcellularLocation>
</comment>
<keyword evidence="2" id="KW-0479">Metal-binding</keyword>
<dbReference type="EC" id="3.1.4.-" evidence="1"/>
<feature type="binding site" evidence="2">
    <location>
        <position position="356"/>
    </location>
    <ligand>
        <name>Mn(2+)</name>
        <dbReference type="ChEBI" id="CHEBI:29035"/>
        <label>1</label>
    </ligand>
</feature>
<dbReference type="AlphaFoldDB" id="A0A0B2JY61"/>
<name>A0A0B2JY61_9FIRM</name>
<dbReference type="InterPro" id="IPR003156">
    <property type="entry name" value="DHHA1_dom"/>
</dbReference>
<dbReference type="GO" id="GO:0003676">
    <property type="term" value="F:nucleic acid binding"/>
    <property type="evidence" value="ECO:0007669"/>
    <property type="project" value="UniProtKB-UniRule"/>
</dbReference>
<feature type="binding site" evidence="2">
    <location>
        <position position="429"/>
    </location>
    <ligand>
        <name>Mn(2+)</name>
        <dbReference type="ChEBI" id="CHEBI:29035"/>
        <label>2</label>
    </ligand>
</feature>
<evidence type="ECO:0000313" key="5">
    <source>
        <dbReference type="EMBL" id="KHM52534.1"/>
    </source>
</evidence>
<feature type="binding site" evidence="2">
    <location>
        <position position="360"/>
    </location>
    <ligand>
        <name>Mn(2+)</name>
        <dbReference type="ChEBI" id="CHEBI:29035"/>
        <label>1</label>
    </ligand>
</feature>
<dbReference type="PANTHER" id="PTHR47618">
    <property type="entry name" value="BIFUNCTIONAL OLIGORIBONUCLEASE AND PAP PHOSPHATASE NRNA"/>
    <property type="match status" value="1"/>
</dbReference>
<keyword evidence="3" id="KW-1133">Transmembrane helix</keyword>
<dbReference type="STRING" id="82374.NZ47_04440"/>
<comment type="caution">
    <text evidence="5">The sequence shown here is derived from an EMBL/GenBank/DDBJ whole genome shotgun (WGS) entry which is preliminary data.</text>
</comment>
<dbReference type="Pfam" id="PF02272">
    <property type="entry name" value="DHHA1"/>
    <property type="match status" value="1"/>
</dbReference>
<feature type="binding site" evidence="2">
    <location>
        <position position="429"/>
    </location>
    <ligand>
        <name>Mn(2+)</name>
        <dbReference type="ChEBI" id="CHEBI:29035"/>
        <label>1</label>
    </ligand>
</feature>
<dbReference type="InterPro" id="IPR001667">
    <property type="entry name" value="DDH_dom"/>
</dbReference>
<dbReference type="GO" id="GO:0106409">
    <property type="term" value="F:cyclic-di-AMP phosphodiesterase activity"/>
    <property type="evidence" value="ECO:0007669"/>
    <property type="project" value="RHEA"/>
</dbReference>
<dbReference type="GO" id="GO:0005886">
    <property type="term" value="C:plasma membrane"/>
    <property type="evidence" value="ECO:0007669"/>
    <property type="project" value="UniProtKB-SubCell"/>
</dbReference>